<comment type="subcellular location">
    <subcellularLocation>
        <location evidence="1 21">Cell inner membrane</location>
    </subcellularLocation>
</comment>
<reference evidence="26 27" key="1">
    <citation type="submission" date="2017-12" db="EMBL/GenBank/DDBJ databases">
        <title>Anaerobic carbon monoxide metabolism by Pleomorphomonas carboxyditropha sp. nov., a new mesophilic hydrogenogenic carboxidotroph.</title>
        <authorList>
            <person name="Esquivel-Elizondo S."/>
            <person name="Krajmalnik-Brown R."/>
        </authorList>
    </citation>
    <scope>NUCLEOTIDE SEQUENCE [LARGE SCALE GENOMIC DNA]</scope>
    <source>
        <strain evidence="26 27">R5-392</strain>
    </source>
</reference>
<dbReference type="InterPro" id="IPR050597">
    <property type="entry name" value="Cytochrome_c_Oxidase_Subunit"/>
</dbReference>
<dbReference type="GO" id="GO:0020037">
    <property type="term" value="F:heme binding"/>
    <property type="evidence" value="ECO:0007669"/>
    <property type="project" value="InterPro"/>
</dbReference>
<feature type="binding site" description="axial binding residue" evidence="22">
    <location>
        <position position="221"/>
    </location>
    <ligand>
        <name>heme c</name>
        <dbReference type="ChEBI" id="CHEBI:61717"/>
        <label>2</label>
    </ligand>
    <ligandPart>
        <name>Fe</name>
        <dbReference type="ChEBI" id="CHEBI:18248"/>
    </ligandPart>
</feature>
<dbReference type="InterPro" id="IPR004678">
    <property type="entry name" value="Cyt_c_oxidase_cbb3_su3"/>
</dbReference>
<dbReference type="PRINTS" id="PR00605">
    <property type="entry name" value="CYTCHROMECIC"/>
</dbReference>
<evidence type="ECO:0000256" key="18">
    <source>
        <dbReference type="ARBA" id="ARBA00023065"/>
    </source>
</evidence>
<dbReference type="GO" id="GO:0009055">
    <property type="term" value="F:electron transfer activity"/>
    <property type="evidence" value="ECO:0007669"/>
    <property type="project" value="InterPro"/>
</dbReference>
<evidence type="ECO:0000256" key="8">
    <source>
        <dbReference type="ARBA" id="ARBA00022617"/>
    </source>
</evidence>
<feature type="domain" description="Cytochrome c" evidence="25">
    <location>
        <begin position="204"/>
        <end position="285"/>
    </location>
</feature>
<evidence type="ECO:0000256" key="17">
    <source>
        <dbReference type="ARBA" id="ARBA00023004"/>
    </source>
</evidence>
<evidence type="ECO:0000256" key="15">
    <source>
        <dbReference type="ARBA" id="ARBA00022989"/>
    </source>
</evidence>
<comment type="function">
    <text evidence="20">C-type cytochrome. Part of the cbb3-type cytochrome c oxidase complex. FixP subunit is required for transferring electrons from donor cytochrome c via its heme groups to FixO subunit. From there, electrons are shuttled to the catalytic binuclear center of FixN subunit where oxygen reduction takes place. The complex also functions as a proton pump.</text>
</comment>
<evidence type="ECO:0000256" key="9">
    <source>
        <dbReference type="ARBA" id="ARBA00022660"/>
    </source>
</evidence>
<evidence type="ECO:0000256" key="23">
    <source>
        <dbReference type="PIRSR" id="PIRSR000006-2"/>
    </source>
</evidence>
<evidence type="ECO:0000256" key="6">
    <source>
        <dbReference type="ARBA" id="ARBA00022475"/>
    </source>
</evidence>
<comment type="similarity">
    <text evidence="3 21">Belongs to the CcoP / FixP family.</text>
</comment>
<feature type="binding site" description="covalent" evidence="23">
    <location>
        <position position="124"/>
    </location>
    <ligand>
        <name>heme c</name>
        <dbReference type="ChEBI" id="CHEBI:61717"/>
        <label>1</label>
    </ligand>
</feature>
<accession>A0A1I4TG43</accession>
<keyword evidence="8 21" id="KW-0349">Heme</keyword>
<dbReference type="GO" id="GO:0006119">
    <property type="term" value="P:oxidative phosphorylation"/>
    <property type="evidence" value="ECO:0007669"/>
    <property type="project" value="UniProtKB-UniPathway"/>
</dbReference>
<keyword evidence="18 21" id="KW-0406">Ion transport</keyword>
<dbReference type="InterPro" id="IPR038414">
    <property type="entry name" value="CcoP_N_sf"/>
</dbReference>
<evidence type="ECO:0000256" key="20">
    <source>
        <dbReference type="ARBA" id="ARBA00025525"/>
    </source>
</evidence>
<dbReference type="AlphaFoldDB" id="A0A1I4TG43"/>
<dbReference type="InterPro" id="IPR008168">
    <property type="entry name" value="Cyt_C_IC"/>
</dbReference>
<name>A0A1I4TG43_9HYPH</name>
<sequence>MAHEDIDKVTGVATTGHEWDGIKELNNPLPRWWLWVFYATIVFAVGYVFVYPAVPLVTSYSKGLLGYSQRASALDETAAGQAARAEVGKGLANASLEEIKNDPKMLEFAMAQGRAAFGDNCAPCHGSGATGSKGYPNLQDDDWLWGGTLADIEQTITVGVRSTSPDTRMNDMPRFGADGLLDAKQVRNVAGYVLSLSGSSVKGADVEAGKQIFVENCTSCHGEDAKGIQELGAPNLTDKVWLYGGDEESVIYTVTHAHRGVMPTWGGKLDPVTIKSLAIYVHDLGGGT</sequence>
<dbReference type="PROSITE" id="PS51007">
    <property type="entry name" value="CYTC"/>
    <property type="match status" value="2"/>
</dbReference>
<keyword evidence="9 21" id="KW-0679">Respiratory chain</keyword>
<dbReference type="PIRSF" id="PIRSF000006">
    <property type="entry name" value="Cbb3-Cox_fixP"/>
    <property type="match status" value="1"/>
</dbReference>
<evidence type="ECO:0000256" key="10">
    <source>
        <dbReference type="ARBA" id="ARBA00022692"/>
    </source>
</evidence>
<keyword evidence="7 21" id="KW-0997">Cell inner membrane</keyword>
<evidence type="ECO:0000256" key="2">
    <source>
        <dbReference type="ARBA" id="ARBA00004673"/>
    </source>
</evidence>
<keyword evidence="11 21" id="KW-0479">Metal-binding</keyword>
<evidence type="ECO:0000256" key="14">
    <source>
        <dbReference type="ARBA" id="ARBA00022982"/>
    </source>
</evidence>
<proteinExistence type="inferred from homology"/>
<dbReference type="OrthoDB" id="9811281at2"/>
<comment type="caution">
    <text evidence="26">The sequence shown here is derived from an EMBL/GenBank/DDBJ whole genome shotgun (WGS) entry which is preliminary data.</text>
</comment>
<comment type="pathway">
    <text evidence="2 21">Energy metabolism; oxidative phosphorylation.</text>
</comment>
<dbReference type="InterPro" id="IPR036909">
    <property type="entry name" value="Cyt_c-like_dom_sf"/>
</dbReference>
<evidence type="ECO:0000256" key="7">
    <source>
        <dbReference type="ARBA" id="ARBA00022519"/>
    </source>
</evidence>
<dbReference type="Pfam" id="PF14715">
    <property type="entry name" value="FixP_N"/>
    <property type="match status" value="1"/>
</dbReference>
<evidence type="ECO:0000256" key="1">
    <source>
        <dbReference type="ARBA" id="ARBA00004533"/>
    </source>
</evidence>
<feature type="binding site" description="axial binding residue" evidence="22">
    <location>
        <position position="262"/>
    </location>
    <ligand>
        <name>heme c</name>
        <dbReference type="ChEBI" id="CHEBI:61717"/>
        <label>1</label>
    </ligand>
    <ligandPart>
        <name>Fe</name>
        <dbReference type="ChEBI" id="CHEBI:18248"/>
    </ligandPart>
</feature>
<feature type="transmembrane region" description="Helical" evidence="24">
    <location>
        <begin position="32"/>
        <end position="54"/>
    </location>
</feature>
<feature type="binding site" description="axial binding residue" evidence="22">
    <location>
        <position position="125"/>
    </location>
    <ligand>
        <name>heme c</name>
        <dbReference type="ChEBI" id="CHEBI:61717"/>
        <label>1</label>
    </ligand>
    <ligandPart>
        <name>Fe</name>
        <dbReference type="ChEBI" id="CHEBI:18248"/>
    </ligandPart>
</feature>
<feature type="binding site" description="covalent" evidence="23">
    <location>
        <position position="217"/>
    </location>
    <ligand>
        <name>heme c</name>
        <dbReference type="ChEBI" id="CHEBI:61717"/>
        <label>2</label>
    </ligand>
</feature>
<keyword evidence="6 21" id="KW-1003">Cell membrane</keyword>
<dbReference type="Pfam" id="PF13442">
    <property type="entry name" value="Cytochrome_CBB3"/>
    <property type="match status" value="2"/>
</dbReference>
<dbReference type="PANTHER" id="PTHR33751:SF1">
    <property type="entry name" value="CBB3-TYPE CYTOCHROME C OXIDASE SUBUNIT FIXP"/>
    <property type="match status" value="1"/>
</dbReference>
<dbReference type="InterPro" id="IPR009056">
    <property type="entry name" value="Cyt_c-like_dom"/>
</dbReference>
<dbReference type="Gene3D" id="1.10.760.10">
    <property type="entry name" value="Cytochrome c-like domain"/>
    <property type="match status" value="2"/>
</dbReference>
<keyword evidence="5 21" id="KW-0813">Transport</keyword>
<dbReference type="EMBL" id="PJNW01000023">
    <property type="protein sequence ID" value="PKR87226.1"/>
    <property type="molecule type" value="Genomic_DNA"/>
</dbReference>
<keyword evidence="19 21" id="KW-0472">Membrane</keyword>
<feature type="binding site" description="axial binding residue" evidence="22">
    <location>
        <position position="172"/>
    </location>
    <ligand>
        <name>heme c</name>
        <dbReference type="ChEBI" id="CHEBI:61717"/>
        <label>2</label>
    </ligand>
    <ligandPart>
        <name>Fe</name>
        <dbReference type="ChEBI" id="CHEBI:18248"/>
    </ligandPart>
</feature>
<evidence type="ECO:0000256" key="13">
    <source>
        <dbReference type="ARBA" id="ARBA00022781"/>
    </source>
</evidence>
<feature type="domain" description="Cytochrome c" evidence="25">
    <location>
        <begin position="108"/>
        <end position="197"/>
    </location>
</feature>
<evidence type="ECO:0000256" key="22">
    <source>
        <dbReference type="PIRSR" id="PIRSR000006-1"/>
    </source>
</evidence>
<dbReference type="GO" id="GO:0005506">
    <property type="term" value="F:iron ion binding"/>
    <property type="evidence" value="ECO:0007669"/>
    <property type="project" value="InterPro"/>
</dbReference>
<evidence type="ECO:0000256" key="11">
    <source>
        <dbReference type="ARBA" id="ARBA00022723"/>
    </source>
</evidence>
<gene>
    <name evidence="26" type="primary">ccoP</name>
    <name evidence="26" type="ORF">CXZ10_20700</name>
</gene>
<keyword evidence="13 21" id="KW-0375">Hydrogen ion transport</keyword>
<organism evidence="26 27">
    <name type="scientific">Pleomorphomonas diazotrophica</name>
    <dbReference type="NCBI Taxonomy" id="1166257"/>
    <lineage>
        <taxon>Bacteria</taxon>
        <taxon>Pseudomonadati</taxon>
        <taxon>Pseudomonadota</taxon>
        <taxon>Alphaproteobacteria</taxon>
        <taxon>Hyphomicrobiales</taxon>
        <taxon>Pleomorphomonadaceae</taxon>
        <taxon>Pleomorphomonas</taxon>
    </lineage>
</organism>
<evidence type="ECO:0000256" key="5">
    <source>
        <dbReference type="ARBA" id="ARBA00022448"/>
    </source>
</evidence>
<keyword evidence="27" id="KW-1185">Reference proteome</keyword>
<comment type="subunit">
    <text evidence="4">Component of the cbb3-type cytochrome c oxidase at least composed of FixN, FixO, FixQ and FixP.</text>
</comment>
<evidence type="ECO:0000256" key="3">
    <source>
        <dbReference type="ARBA" id="ARBA00006113"/>
    </source>
</evidence>
<dbReference type="PANTHER" id="PTHR33751">
    <property type="entry name" value="CBB3-TYPE CYTOCHROME C OXIDASE SUBUNIT FIXP"/>
    <property type="match status" value="1"/>
</dbReference>
<evidence type="ECO:0000313" key="26">
    <source>
        <dbReference type="EMBL" id="PKR87226.1"/>
    </source>
</evidence>
<evidence type="ECO:0000256" key="4">
    <source>
        <dbReference type="ARBA" id="ARBA00011203"/>
    </source>
</evidence>
<keyword evidence="16 21" id="KW-0560">Oxidoreductase</keyword>
<protein>
    <recommendedName>
        <fullName evidence="21">Cbb3-type cytochrome c oxidase subunit</fullName>
    </recommendedName>
</protein>
<evidence type="ECO:0000256" key="16">
    <source>
        <dbReference type="ARBA" id="ARBA00023002"/>
    </source>
</evidence>
<keyword evidence="12" id="KW-0677">Repeat</keyword>
<dbReference type="GO" id="GO:1902600">
    <property type="term" value="P:proton transmembrane transport"/>
    <property type="evidence" value="ECO:0007669"/>
    <property type="project" value="UniProtKB-KW"/>
</dbReference>
<evidence type="ECO:0000259" key="25">
    <source>
        <dbReference type="PROSITE" id="PS51007"/>
    </source>
</evidence>
<evidence type="ECO:0000313" key="27">
    <source>
        <dbReference type="Proteomes" id="UP000233491"/>
    </source>
</evidence>
<keyword evidence="10 24" id="KW-0812">Transmembrane</keyword>
<evidence type="ECO:0000256" key="21">
    <source>
        <dbReference type="PIRNR" id="PIRNR000006"/>
    </source>
</evidence>
<dbReference type="Proteomes" id="UP000233491">
    <property type="component" value="Unassembled WGS sequence"/>
</dbReference>
<comment type="cofactor">
    <cofactor evidence="21 23">
        <name>heme c</name>
        <dbReference type="ChEBI" id="CHEBI:61717"/>
    </cofactor>
    <text evidence="21 23">Binds 2 heme C groups per subunit.</text>
</comment>
<evidence type="ECO:0000256" key="24">
    <source>
        <dbReference type="SAM" id="Phobius"/>
    </source>
</evidence>
<feature type="binding site" description="covalent" evidence="23">
    <location>
        <position position="220"/>
    </location>
    <ligand>
        <name>heme c</name>
        <dbReference type="ChEBI" id="CHEBI:61717"/>
        <label>2</label>
    </ligand>
</feature>
<keyword evidence="17 21" id="KW-0408">Iron</keyword>
<keyword evidence="15 24" id="KW-1133">Transmembrane helix</keyword>
<keyword evidence="14 21" id="KW-0249">Electron transport</keyword>
<evidence type="ECO:0000256" key="12">
    <source>
        <dbReference type="ARBA" id="ARBA00022737"/>
    </source>
</evidence>
<dbReference type="GO" id="GO:0005886">
    <property type="term" value="C:plasma membrane"/>
    <property type="evidence" value="ECO:0007669"/>
    <property type="project" value="UniProtKB-SubCell"/>
</dbReference>
<dbReference type="SUPFAM" id="SSF46626">
    <property type="entry name" value="Cytochrome c"/>
    <property type="match status" value="2"/>
</dbReference>
<feature type="binding site" description="covalent" evidence="23">
    <location>
        <position position="121"/>
    </location>
    <ligand>
        <name>heme c</name>
        <dbReference type="ChEBI" id="CHEBI:61717"/>
        <label>1</label>
    </ligand>
</feature>
<dbReference type="UniPathway" id="UPA00705"/>
<dbReference type="InterPro" id="IPR032858">
    <property type="entry name" value="CcoP_N"/>
</dbReference>
<dbReference type="GO" id="GO:0016491">
    <property type="term" value="F:oxidoreductase activity"/>
    <property type="evidence" value="ECO:0007669"/>
    <property type="project" value="UniProtKB-KW"/>
</dbReference>
<evidence type="ECO:0000256" key="19">
    <source>
        <dbReference type="ARBA" id="ARBA00023136"/>
    </source>
</evidence>
<dbReference type="Gene3D" id="6.10.280.130">
    <property type="match status" value="1"/>
</dbReference>
<dbReference type="NCBIfam" id="TIGR00782">
    <property type="entry name" value="ccoP"/>
    <property type="match status" value="1"/>
</dbReference>
<dbReference type="RefSeq" id="WP_101291275.1">
    <property type="nucleotide sequence ID" value="NZ_FOUQ01000005.1"/>
</dbReference>